<name>A0A8T0FZT7_ARGBR</name>
<protein>
    <submittedName>
        <fullName evidence="1">Uncharacterized protein</fullName>
    </submittedName>
</protein>
<dbReference type="Proteomes" id="UP000807504">
    <property type="component" value="Unassembled WGS sequence"/>
</dbReference>
<evidence type="ECO:0000313" key="1">
    <source>
        <dbReference type="EMBL" id="KAF8796282.1"/>
    </source>
</evidence>
<proteinExistence type="predicted"/>
<sequence>MEFVNLGQINVSNNVDTELFVKEEPESEFLSKFGIASVHSIMAADSSFQGIKSEVESEEEITDRPRKRRRKALKAKEHVVKKILRNGNTDCTQLPCIVNIKSSVVYENSSQNHNRTFDSQVEMPSTSMQFPNYEKTWKNICPFFERIRDNGQFVQLTCRTYNSWREMVLLCLKTMLSRKVAVLYNLNGRKGTKKKFRDLNLCNILVECVQHKYKEATVPDILKRISFILAGARDWEGSRHKNK</sequence>
<keyword evidence="2" id="KW-1185">Reference proteome</keyword>
<reference evidence="1" key="1">
    <citation type="journal article" date="2020" name="bioRxiv">
        <title>Chromosome-level reference genome of the European wasp spider Argiope bruennichi: a resource for studies on range expansion and evolutionary adaptation.</title>
        <authorList>
            <person name="Sheffer M.M."/>
            <person name="Hoppe A."/>
            <person name="Krehenwinkel H."/>
            <person name="Uhl G."/>
            <person name="Kuss A.W."/>
            <person name="Jensen L."/>
            <person name="Jensen C."/>
            <person name="Gillespie R.G."/>
            <person name="Hoff K.J."/>
            <person name="Prost S."/>
        </authorList>
    </citation>
    <scope>NUCLEOTIDE SEQUENCE</scope>
</reference>
<organism evidence="1 2">
    <name type="scientific">Argiope bruennichi</name>
    <name type="common">Wasp spider</name>
    <name type="synonym">Aranea bruennichi</name>
    <dbReference type="NCBI Taxonomy" id="94029"/>
    <lineage>
        <taxon>Eukaryota</taxon>
        <taxon>Metazoa</taxon>
        <taxon>Ecdysozoa</taxon>
        <taxon>Arthropoda</taxon>
        <taxon>Chelicerata</taxon>
        <taxon>Arachnida</taxon>
        <taxon>Araneae</taxon>
        <taxon>Araneomorphae</taxon>
        <taxon>Entelegynae</taxon>
        <taxon>Araneoidea</taxon>
        <taxon>Araneidae</taxon>
        <taxon>Argiope</taxon>
    </lineage>
</organism>
<comment type="caution">
    <text evidence="1">The sequence shown here is derived from an EMBL/GenBank/DDBJ whole genome shotgun (WGS) entry which is preliminary data.</text>
</comment>
<gene>
    <name evidence="1" type="ORF">HNY73_000677</name>
</gene>
<reference evidence="1" key="2">
    <citation type="submission" date="2020-06" db="EMBL/GenBank/DDBJ databases">
        <authorList>
            <person name="Sheffer M."/>
        </authorList>
    </citation>
    <scope>NUCLEOTIDE SEQUENCE</scope>
</reference>
<evidence type="ECO:0000313" key="2">
    <source>
        <dbReference type="Proteomes" id="UP000807504"/>
    </source>
</evidence>
<accession>A0A8T0FZT7</accession>
<dbReference type="EMBL" id="JABXBU010000001">
    <property type="protein sequence ID" value="KAF8796282.1"/>
    <property type="molecule type" value="Genomic_DNA"/>
</dbReference>
<dbReference type="AlphaFoldDB" id="A0A8T0FZT7"/>